<name>A0ABT9GY05_9GAMM</name>
<keyword evidence="2" id="KW-1185">Reference proteome</keyword>
<dbReference type="Proteomes" id="UP001231616">
    <property type="component" value="Unassembled WGS sequence"/>
</dbReference>
<evidence type="ECO:0000313" key="2">
    <source>
        <dbReference type="Proteomes" id="UP001231616"/>
    </source>
</evidence>
<organism evidence="1 2">
    <name type="scientific">Alkalimonas collagenimarina</name>
    <dbReference type="NCBI Taxonomy" id="400390"/>
    <lineage>
        <taxon>Bacteria</taxon>
        <taxon>Pseudomonadati</taxon>
        <taxon>Pseudomonadota</taxon>
        <taxon>Gammaproteobacteria</taxon>
        <taxon>Alkalimonas</taxon>
    </lineage>
</organism>
<sequence>MGSIESLLYEIFKDAYLEGRKAGLEGLYTEPQLVFDCYVVDEKFLTKMSVLSCVPEQSQGTDSSGKVKTI</sequence>
<comment type="caution">
    <text evidence="1">The sequence shown here is derived from an EMBL/GenBank/DDBJ whole genome shotgun (WGS) entry which is preliminary data.</text>
</comment>
<protein>
    <submittedName>
        <fullName evidence="1">Uncharacterized protein</fullName>
    </submittedName>
</protein>
<accession>A0ABT9GY05</accession>
<evidence type="ECO:0000313" key="1">
    <source>
        <dbReference type="EMBL" id="MDP4535570.1"/>
    </source>
</evidence>
<dbReference type="RefSeq" id="WP_305892840.1">
    <property type="nucleotide sequence ID" value="NZ_JAUZVZ010000006.1"/>
</dbReference>
<proteinExistence type="predicted"/>
<reference evidence="1 2" key="1">
    <citation type="submission" date="2023-08" db="EMBL/GenBank/DDBJ databases">
        <authorList>
            <person name="Joshi A."/>
            <person name="Thite S."/>
        </authorList>
    </citation>
    <scope>NUCLEOTIDE SEQUENCE [LARGE SCALE GENOMIC DNA]</scope>
    <source>
        <strain evidence="1 2">AC40</strain>
    </source>
</reference>
<dbReference type="EMBL" id="JAUZVZ010000006">
    <property type="protein sequence ID" value="MDP4535570.1"/>
    <property type="molecule type" value="Genomic_DNA"/>
</dbReference>
<gene>
    <name evidence="1" type="ORF">Q3O60_05175</name>
</gene>